<evidence type="ECO:0000256" key="20">
    <source>
        <dbReference type="HAMAP-Rule" id="MF_00180"/>
    </source>
</evidence>
<feature type="binding site" evidence="19">
    <location>
        <position position="317"/>
    </location>
    <ligand>
        <name>GTP</name>
        <dbReference type="ChEBI" id="CHEBI:37565"/>
    </ligand>
</feature>
<comment type="function">
    <text evidence="17 19">Catalyzes the conversion of GTP to 2,5-diamino-6-ribosylamino-4(3H)-pyrimidinone 5'-phosphate (DARP), formate and pyrophosphate.</text>
</comment>
<feature type="binding site" evidence="19">
    <location>
        <position position="352"/>
    </location>
    <ligand>
        <name>GTP</name>
        <dbReference type="ChEBI" id="CHEBI:37565"/>
    </ligand>
</feature>
<keyword evidence="8 20" id="KW-0479">Metal-binding</keyword>
<comment type="cofactor">
    <cofactor evidence="20">
        <name>Mg(2+)</name>
        <dbReference type="ChEBI" id="CHEBI:18420"/>
    </cofactor>
    <cofactor evidence="20">
        <name>Mn(2+)</name>
        <dbReference type="ChEBI" id="CHEBI:29035"/>
    </cofactor>
    <text evidence="20">Binds 2 divalent metal cations per subunit. Magnesium or manganese.</text>
</comment>
<keyword evidence="22" id="KW-1185">Reference proteome</keyword>
<feature type="site" description="Essential for catalytic activity" evidence="20">
    <location>
        <position position="125"/>
    </location>
</feature>
<dbReference type="KEGG" id="lbt:AYR52_10435"/>
<keyword evidence="7 20" id="KW-0686">Riboflavin biosynthesis</keyword>
<keyword evidence="12 20" id="KW-0460">Magnesium</keyword>
<dbReference type="GO" id="GO:0000287">
    <property type="term" value="F:magnesium ion binding"/>
    <property type="evidence" value="ECO:0007669"/>
    <property type="project" value="UniProtKB-UniRule"/>
</dbReference>
<dbReference type="PIRSF" id="PIRSF001259">
    <property type="entry name" value="RibA"/>
    <property type="match status" value="1"/>
</dbReference>
<feature type="binding site" evidence="19">
    <location>
        <position position="357"/>
    </location>
    <ligand>
        <name>GTP</name>
        <dbReference type="ChEBI" id="CHEBI:37565"/>
    </ligand>
</feature>
<evidence type="ECO:0000256" key="18">
    <source>
        <dbReference type="ARBA" id="ARBA00049295"/>
    </source>
</evidence>
<feature type="binding site" evidence="19">
    <location>
        <begin position="252"/>
        <end position="256"/>
    </location>
    <ligand>
        <name>GTP</name>
        <dbReference type="ChEBI" id="CHEBI:37565"/>
    </ligand>
</feature>
<dbReference type="NCBIfam" id="NF001591">
    <property type="entry name" value="PRK00393.1"/>
    <property type="match status" value="1"/>
</dbReference>
<dbReference type="GO" id="GO:0009231">
    <property type="term" value="P:riboflavin biosynthetic process"/>
    <property type="evidence" value="ECO:0007669"/>
    <property type="project" value="UniProtKB-UniRule"/>
</dbReference>
<gene>
    <name evidence="19" type="primary">ribA</name>
    <name evidence="20" type="synonym">ribB</name>
    <name evidence="21" type="ORF">AYR53_02890</name>
</gene>
<evidence type="ECO:0000256" key="5">
    <source>
        <dbReference type="ARBA" id="ARBA00004904"/>
    </source>
</evidence>
<evidence type="ECO:0000256" key="7">
    <source>
        <dbReference type="ARBA" id="ARBA00022619"/>
    </source>
</evidence>
<evidence type="ECO:0000256" key="10">
    <source>
        <dbReference type="ARBA" id="ARBA00022801"/>
    </source>
</evidence>
<comment type="subunit">
    <text evidence="20">Homodimer.</text>
</comment>
<comment type="cofactor">
    <cofactor evidence="2">
        <name>Mn(2+)</name>
        <dbReference type="ChEBI" id="CHEBI:29035"/>
    </cofactor>
</comment>
<evidence type="ECO:0000256" key="19">
    <source>
        <dbReference type="HAMAP-Rule" id="MF_00179"/>
    </source>
</evidence>
<evidence type="ECO:0000256" key="9">
    <source>
        <dbReference type="ARBA" id="ARBA00022741"/>
    </source>
</evidence>
<dbReference type="GO" id="GO:0008270">
    <property type="term" value="F:zinc ion binding"/>
    <property type="evidence" value="ECO:0007669"/>
    <property type="project" value="UniProtKB-UniRule"/>
</dbReference>
<feature type="binding site" evidence="20">
    <location>
        <position position="32"/>
    </location>
    <ligand>
        <name>D-ribulose 5-phosphate</name>
        <dbReference type="ChEBI" id="CHEBI:58121"/>
    </ligand>
</feature>
<feature type="binding site" evidence="20">
    <location>
        <position position="28"/>
    </location>
    <ligand>
        <name>Mg(2+)</name>
        <dbReference type="ChEBI" id="CHEBI:18420"/>
        <label>1</label>
    </ligand>
</feature>
<evidence type="ECO:0000313" key="22">
    <source>
        <dbReference type="Proteomes" id="UP000078582"/>
    </source>
</evidence>
<feature type="active site" description="Proton acceptor" evidence="19">
    <location>
        <position position="329"/>
    </location>
</feature>
<dbReference type="FunFam" id="3.40.50.10990:FF:000001">
    <property type="entry name" value="Riboflavin biosynthesis protein RibBA"/>
    <property type="match status" value="1"/>
</dbReference>
<evidence type="ECO:0000256" key="6">
    <source>
        <dbReference type="ARBA" id="ARBA00005520"/>
    </source>
</evidence>
<dbReference type="PANTHER" id="PTHR21327:SF18">
    <property type="entry name" value="3,4-DIHYDROXY-2-BUTANONE 4-PHOSPHATE SYNTHASE"/>
    <property type="match status" value="1"/>
</dbReference>
<keyword evidence="10 19" id="KW-0378">Hydrolase</keyword>
<dbReference type="CDD" id="cd00641">
    <property type="entry name" value="GTP_cyclohydro2"/>
    <property type="match status" value="1"/>
</dbReference>
<evidence type="ECO:0000256" key="2">
    <source>
        <dbReference type="ARBA" id="ARBA00001936"/>
    </source>
</evidence>
<comment type="similarity">
    <text evidence="19">Belongs to the GTP cyclohydrolase II family.</text>
</comment>
<reference evidence="21 22" key="1">
    <citation type="submission" date="2016-03" db="EMBL/GenBank/DDBJ databases">
        <title>Pediococcus and Lactobacillus from brewery environment - whole genome sequencing and assembly.</title>
        <authorList>
            <person name="Behr J."/>
            <person name="Geissler A.J."/>
            <person name="Vogel R.F."/>
        </authorList>
    </citation>
    <scope>NUCLEOTIDE SEQUENCE [LARGE SCALE GENOMIC DNA]</scope>
    <source>
        <strain evidence="21 22">TMW 1.1989</strain>
    </source>
</reference>
<keyword evidence="9 19" id="KW-0547">Nucleotide-binding</keyword>
<comment type="catalytic activity">
    <reaction evidence="1 20">
        <text>D-ribulose 5-phosphate = (2S)-2-hydroxy-3-oxobutyl phosphate + formate + H(+)</text>
        <dbReference type="Rhea" id="RHEA:18457"/>
        <dbReference type="ChEBI" id="CHEBI:15378"/>
        <dbReference type="ChEBI" id="CHEBI:15740"/>
        <dbReference type="ChEBI" id="CHEBI:58121"/>
        <dbReference type="ChEBI" id="CHEBI:58830"/>
        <dbReference type="EC" id="4.1.99.12"/>
    </reaction>
</comment>
<keyword evidence="16" id="KW-0511">Multifunctional enzyme</keyword>
<dbReference type="GO" id="GO:0005829">
    <property type="term" value="C:cytosol"/>
    <property type="evidence" value="ECO:0007669"/>
    <property type="project" value="TreeGrafter"/>
</dbReference>
<feature type="site" description="Essential for catalytic activity" evidence="20">
    <location>
        <position position="163"/>
    </location>
</feature>
<evidence type="ECO:0000256" key="8">
    <source>
        <dbReference type="ARBA" id="ARBA00022723"/>
    </source>
</evidence>
<evidence type="ECO:0000256" key="16">
    <source>
        <dbReference type="ARBA" id="ARBA00023268"/>
    </source>
</evidence>
<dbReference type="NCBIfam" id="TIGR00505">
    <property type="entry name" value="ribA"/>
    <property type="match status" value="1"/>
</dbReference>
<dbReference type="InterPro" id="IPR000926">
    <property type="entry name" value="RibA"/>
</dbReference>
<dbReference type="InterPro" id="IPR000422">
    <property type="entry name" value="DHBP_synthase_RibB"/>
</dbReference>
<protein>
    <recommendedName>
        <fullName evidence="19 20">Multifunctional fusion protein</fullName>
    </recommendedName>
    <domain>
        <recommendedName>
            <fullName evidence="19">GTP cyclohydrolase-2</fullName>
            <ecNumber evidence="19">3.5.4.25</ecNumber>
        </recommendedName>
        <alternativeName>
            <fullName evidence="19">GTP cyclohydrolase II</fullName>
        </alternativeName>
    </domain>
    <domain>
        <recommendedName>
            <fullName evidence="20">3,4-dihydroxy-2-butanone 4-phosphate synthase</fullName>
            <shortName evidence="20">DHBP synthase</shortName>
            <ecNumber evidence="20">4.1.99.12</ecNumber>
        </recommendedName>
    </domain>
</protein>
<dbReference type="InterPro" id="IPR036144">
    <property type="entry name" value="RibA-like_sf"/>
</dbReference>
<evidence type="ECO:0000256" key="14">
    <source>
        <dbReference type="ARBA" id="ARBA00023211"/>
    </source>
</evidence>
<dbReference type="EC" id="4.1.99.12" evidence="20"/>
<dbReference type="UniPathway" id="UPA00275">
    <property type="reaction ID" value="UER00399"/>
</dbReference>
<dbReference type="InterPro" id="IPR017945">
    <property type="entry name" value="DHBP_synth_RibB-like_a/b_dom"/>
</dbReference>
<organism evidence="21 22">
    <name type="scientific">Loigolactobacillus backii</name>
    <dbReference type="NCBI Taxonomy" id="375175"/>
    <lineage>
        <taxon>Bacteria</taxon>
        <taxon>Bacillati</taxon>
        <taxon>Bacillota</taxon>
        <taxon>Bacilli</taxon>
        <taxon>Lactobacillales</taxon>
        <taxon>Lactobacillaceae</taxon>
        <taxon>Loigolactobacillus</taxon>
    </lineage>
</organism>
<dbReference type="InterPro" id="IPR032677">
    <property type="entry name" value="GTP_cyclohydro_II"/>
</dbReference>
<keyword evidence="15 20" id="KW-0456">Lyase</keyword>
<feature type="binding site" evidence="19">
    <location>
        <position position="273"/>
    </location>
    <ligand>
        <name>GTP</name>
        <dbReference type="ChEBI" id="CHEBI:37565"/>
    </ligand>
</feature>
<comment type="pathway">
    <text evidence="5 20">Cofactor biosynthesis; riboflavin biosynthesis; 2-hydroxy-3-oxobutyl phosphate from D-ribulose 5-phosphate: step 1/1.</text>
</comment>
<dbReference type="STRING" id="375175.AYR53_02890"/>
<comment type="similarity">
    <text evidence="20">Belongs to the DHBP synthase family.</text>
</comment>
<name>A0A192H0J6_9LACO</name>
<dbReference type="AlphaFoldDB" id="A0A192H0J6"/>
<evidence type="ECO:0000256" key="11">
    <source>
        <dbReference type="ARBA" id="ARBA00022833"/>
    </source>
</evidence>
<feature type="binding site" evidence="19">
    <location>
        <begin position="295"/>
        <end position="297"/>
    </location>
    <ligand>
        <name>GTP</name>
        <dbReference type="ChEBI" id="CHEBI:37565"/>
    </ligand>
</feature>
<feature type="binding site" evidence="19">
    <location>
        <position position="268"/>
    </location>
    <ligand>
        <name>Zn(2+)</name>
        <dbReference type="ChEBI" id="CHEBI:29105"/>
        <note>catalytic</note>
    </ligand>
</feature>
<dbReference type="Pfam" id="PF00926">
    <property type="entry name" value="DHBP_synthase"/>
    <property type="match status" value="1"/>
</dbReference>
<dbReference type="SUPFAM" id="SSF142695">
    <property type="entry name" value="RibA-like"/>
    <property type="match status" value="1"/>
</dbReference>
<dbReference type="EMBL" id="CP014873">
    <property type="protein sequence ID" value="ANK61803.1"/>
    <property type="molecule type" value="Genomic_DNA"/>
</dbReference>
<dbReference type="HAMAP" id="MF_00180">
    <property type="entry name" value="RibB"/>
    <property type="match status" value="1"/>
</dbReference>
<dbReference type="Proteomes" id="UP000078582">
    <property type="component" value="Chromosome"/>
</dbReference>
<feature type="binding site" evidence="19">
    <location>
        <position position="270"/>
    </location>
    <ligand>
        <name>Zn(2+)</name>
        <dbReference type="ChEBI" id="CHEBI:29105"/>
        <note>catalytic</note>
    </ligand>
</feature>
<dbReference type="GO" id="GO:0005525">
    <property type="term" value="F:GTP binding"/>
    <property type="evidence" value="ECO:0007669"/>
    <property type="project" value="UniProtKB-KW"/>
</dbReference>
<evidence type="ECO:0000256" key="12">
    <source>
        <dbReference type="ARBA" id="ARBA00022842"/>
    </source>
</evidence>
<dbReference type="GO" id="GO:0003935">
    <property type="term" value="F:GTP cyclohydrolase II activity"/>
    <property type="evidence" value="ECO:0007669"/>
    <property type="project" value="UniProtKB-UniRule"/>
</dbReference>
<feature type="binding site" evidence="20">
    <location>
        <begin position="27"/>
        <end position="28"/>
    </location>
    <ligand>
        <name>D-ribulose 5-phosphate</name>
        <dbReference type="ChEBI" id="CHEBI:58121"/>
    </ligand>
</feature>
<dbReference type="GO" id="GO:0008686">
    <property type="term" value="F:3,4-dihydroxy-2-butanone-4-phosphate synthase activity"/>
    <property type="evidence" value="ECO:0007669"/>
    <property type="project" value="UniProtKB-UniRule"/>
</dbReference>
<dbReference type="Gene3D" id="3.40.50.10990">
    <property type="entry name" value="GTP cyclohydrolase II"/>
    <property type="match status" value="1"/>
</dbReference>
<dbReference type="Pfam" id="PF00925">
    <property type="entry name" value="GTP_cyclohydro2"/>
    <property type="match status" value="1"/>
</dbReference>
<comment type="pathway">
    <text evidence="4 19">Cofactor biosynthesis; riboflavin biosynthesis; 5-amino-6-(D-ribitylamino)uracil from GTP: step 1/4.</text>
</comment>
<evidence type="ECO:0000256" key="1">
    <source>
        <dbReference type="ARBA" id="ARBA00000141"/>
    </source>
</evidence>
<proteinExistence type="inferred from homology"/>
<evidence type="ECO:0000313" key="21">
    <source>
        <dbReference type="EMBL" id="ANK61803.1"/>
    </source>
</evidence>
<keyword evidence="13 19" id="KW-0342">GTP-binding</keyword>
<accession>A0A192H0J6</accession>
<comment type="function">
    <text evidence="3 20">Catalyzes the conversion of D-ribulose 5-phosphate to formate and 3,4-dihydroxy-2-butanone 4-phosphate.</text>
</comment>
<sequence length="401" mass="44090">MDNEKIEQAITDLKNGKLILVADDRNREAEGDFVGLAQFATGATLNTMVTHGRGLVCAPMTATVAKRLQLEPMTQHNTETYGTAFTVSTDHKTTSTGISAFDRATTIKALSDPTARPDAFEHPGHVFPLVAKAGGVLSRRGHTEAAVDLAQIAGVEPVAYICETLNPDGTMARLPQLEKLSQQLGLTLITIEELTAYRYSLNQSVVTAAEKVKLPTRYGEFDLTGYTSEKDSQVQLFLTKGKLDTMQPVLLRLHSECFTGDIFGSERCDCGEQLHASMAQIQRAGNGALLYLRQEGRGIGLLNKLHAYKLQESGYDTYDANIELGFAPDEREYGLAAAILHVQKITRVRLMTNNPAKVAALEKYGIEVVERVPVEVKPRPENINYLKTKQAKFHHILHLAQ</sequence>
<comment type="catalytic activity">
    <reaction evidence="18 19">
        <text>GTP + 4 H2O = 2,5-diamino-6-hydroxy-4-(5-phosphoribosylamino)-pyrimidine + formate + 2 phosphate + 3 H(+)</text>
        <dbReference type="Rhea" id="RHEA:23704"/>
        <dbReference type="ChEBI" id="CHEBI:15377"/>
        <dbReference type="ChEBI" id="CHEBI:15378"/>
        <dbReference type="ChEBI" id="CHEBI:15740"/>
        <dbReference type="ChEBI" id="CHEBI:37565"/>
        <dbReference type="ChEBI" id="CHEBI:43474"/>
        <dbReference type="ChEBI" id="CHEBI:58614"/>
        <dbReference type="EC" id="3.5.4.25"/>
    </reaction>
</comment>
<evidence type="ECO:0000256" key="13">
    <source>
        <dbReference type="ARBA" id="ARBA00023134"/>
    </source>
</evidence>
<feature type="binding site" evidence="20">
    <location>
        <position position="142"/>
    </location>
    <ligand>
        <name>Mg(2+)</name>
        <dbReference type="ChEBI" id="CHEBI:18420"/>
        <label>2</label>
    </ligand>
</feature>
<keyword evidence="14 20" id="KW-0464">Manganese</keyword>
<dbReference type="OrthoDB" id="9793111at2"/>
<dbReference type="NCBIfam" id="TIGR00506">
    <property type="entry name" value="ribB"/>
    <property type="match status" value="1"/>
</dbReference>
<dbReference type="SUPFAM" id="SSF55821">
    <property type="entry name" value="YrdC/RibB"/>
    <property type="match status" value="1"/>
</dbReference>
<feature type="binding site" evidence="20">
    <location>
        <position position="28"/>
    </location>
    <ligand>
        <name>Mg(2+)</name>
        <dbReference type="ChEBI" id="CHEBI:18420"/>
        <label>2</label>
    </ligand>
</feature>
<feature type="binding site" evidence="20">
    <location>
        <begin position="139"/>
        <end position="143"/>
    </location>
    <ligand>
        <name>D-ribulose 5-phosphate</name>
        <dbReference type="ChEBI" id="CHEBI:58121"/>
    </ligand>
</feature>
<keyword evidence="11 19" id="KW-0862">Zinc</keyword>
<dbReference type="FunFam" id="3.90.870.10:FF:000001">
    <property type="entry name" value="Riboflavin biosynthesis protein RibBA"/>
    <property type="match status" value="1"/>
</dbReference>
<evidence type="ECO:0000256" key="3">
    <source>
        <dbReference type="ARBA" id="ARBA00002284"/>
    </source>
</evidence>
<dbReference type="RefSeq" id="WP_068225944.1">
    <property type="nucleotide sequence ID" value="NZ_CP014623.1"/>
</dbReference>
<dbReference type="HAMAP" id="MF_00179">
    <property type="entry name" value="RibA"/>
    <property type="match status" value="1"/>
</dbReference>
<evidence type="ECO:0000256" key="17">
    <source>
        <dbReference type="ARBA" id="ARBA00043932"/>
    </source>
</evidence>
<feature type="binding site" evidence="19">
    <location>
        <position position="257"/>
    </location>
    <ligand>
        <name>Zn(2+)</name>
        <dbReference type="ChEBI" id="CHEBI:29105"/>
        <note>catalytic</note>
    </ligand>
</feature>
<dbReference type="Gene3D" id="3.90.870.10">
    <property type="entry name" value="DHBP synthase"/>
    <property type="match status" value="1"/>
</dbReference>
<comment type="similarity">
    <text evidence="6">In the N-terminal section; belongs to the DHBP synthase family.</text>
</comment>
<dbReference type="PANTHER" id="PTHR21327">
    <property type="entry name" value="GTP CYCLOHYDROLASE II-RELATED"/>
    <property type="match status" value="1"/>
</dbReference>
<feature type="active site" description="Nucleophile" evidence="19">
    <location>
        <position position="331"/>
    </location>
</feature>
<evidence type="ECO:0000256" key="4">
    <source>
        <dbReference type="ARBA" id="ARBA00004853"/>
    </source>
</evidence>
<comment type="cofactor">
    <cofactor evidence="19">
        <name>Zn(2+)</name>
        <dbReference type="ChEBI" id="CHEBI:29105"/>
    </cofactor>
    <text evidence="19">Binds 1 zinc ion per subunit.</text>
</comment>
<dbReference type="EC" id="3.5.4.25" evidence="19"/>
<dbReference type="GO" id="GO:0030145">
    <property type="term" value="F:manganese ion binding"/>
    <property type="evidence" value="ECO:0007669"/>
    <property type="project" value="UniProtKB-UniRule"/>
</dbReference>
<dbReference type="GeneID" id="42981184"/>
<evidence type="ECO:0000256" key="15">
    <source>
        <dbReference type="ARBA" id="ARBA00023239"/>
    </source>
</evidence>